<reference evidence="1" key="1">
    <citation type="submission" date="2022-08" db="EMBL/GenBank/DDBJ databases">
        <title>The genomic sequence of strain Paenibacillus sp. SCIV0701.</title>
        <authorList>
            <person name="Zhao H."/>
        </authorList>
    </citation>
    <scope>NUCLEOTIDE SEQUENCE</scope>
    <source>
        <strain evidence="1">SCIV0701</strain>
    </source>
</reference>
<sequence length="187" mass="19708">MAKKIGIFDNEQKVIQAVAELEQAGFVAGEMKILAKDSEHSRRIERETDTHVDEIRELEETESHTDGAGTIGLAASSGYGFPVAAGTYAAYGAPGYSGMGANGGFAFAALFAFLGDDHDEPFRSLGLDTKETELCSEALRNGSIALIVETSESKSLLDKDGGPDLSKLGIAEAAFRRCGASRIVNGS</sequence>
<dbReference type="Proteomes" id="UP001141950">
    <property type="component" value="Unassembled WGS sequence"/>
</dbReference>
<evidence type="ECO:0000313" key="2">
    <source>
        <dbReference type="Proteomes" id="UP001141950"/>
    </source>
</evidence>
<protein>
    <submittedName>
        <fullName evidence="1">General stress protein</fullName>
    </submittedName>
</protein>
<dbReference type="AlphaFoldDB" id="A0A9X2S7L7"/>
<name>A0A9X2S7L7_9BACL</name>
<accession>A0A9X2S7L7</accession>
<dbReference type="EMBL" id="JANIPJ010000003">
    <property type="protein sequence ID" value="MCR2803464.1"/>
    <property type="molecule type" value="Genomic_DNA"/>
</dbReference>
<comment type="caution">
    <text evidence="1">The sequence shown here is derived from an EMBL/GenBank/DDBJ whole genome shotgun (WGS) entry which is preliminary data.</text>
</comment>
<evidence type="ECO:0000313" key="1">
    <source>
        <dbReference type="EMBL" id="MCR2803464.1"/>
    </source>
</evidence>
<organism evidence="1 2">
    <name type="scientific">Paenibacillus soyae</name>
    <dbReference type="NCBI Taxonomy" id="2969249"/>
    <lineage>
        <taxon>Bacteria</taxon>
        <taxon>Bacillati</taxon>
        <taxon>Bacillota</taxon>
        <taxon>Bacilli</taxon>
        <taxon>Bacillales</taxon>
        <taxon>Paenibacillaceae</taxon>
        <taxon>Paenibacillus</taxon>
    </lineage>
</organism>
<keyword evidence="2" id="KW-1185">Reference proteome</keyword>
<gene>
    <name evidence="1" type="ORF">NQZ67_06150</name>
</gene>
<proteinExistence type="predicted"/>
<dbReference type="RefSeq" id="WP_257443764.1">
    <property type="nucleotide sequence ID" value="NZ_JANIPJ010000003.1"/>
</dbReference>